<feature type="transmembrane region" description="Helical" evidence="2">
    <location>
        <begin position="144"/>
        <end position="165"/>
    </location>
</feature>
<reference evidence="3 4" key="1">
    <citation type="submission" date="2024-10" db="EMBL/GenBank/DDBJ databases">
        <title>The Natural Products Discovery Center: Release of the First 8490 Sequenced Strains for Exploring Actinobacteria Biosynthetic Diversity.</title>
        <authorList>
            <person name="Kalkreuter E."/>
            <person name="Kautsar S.A."/>
            <person name="Yang D."/>
            <person name="Bader C.D."/>
            <person name="Teijaro C.N."/>
            <person name="Fluegel L."/>
            <person name="Davis C.M."/>
            <person name="Simpson J.R."/>
            <person name="Lauterbach L."/>
            <person name="Steele A.D."/>
            <person name="Gui C."/>
            <person name="Meng S."/>
            <person name="Li G."/>
            <person name="Viehrig K."/>
            <person name="Ye F."/>
            <person name="Su P."/>
            <person name="Kiefer A.F."/>
            <person name="Nichols A."/>
            <person name="Cepeda A.J."/>
            <person name="Yan W."/>
            <person name="Fan B."/>
            <person name="Jiang Y."/>
            <person name="Adhikari A."/>
            <person name="Zheng C.-J."/>
            <person name="Schuster L."/>
            <person name="Cowan T.M."/>
            <person name="Smanski M.J."/>
            <person name="Chevrette M.G."/>
            <person name="De Carvalho L.P.S."/>
            <person name="Shen B."/>
        </authorList>
    </citation>
    <scope>NUCLEOTIDE SEQUENCE [LARGE SCALE GENOMIC DNA]</scope>
    <source>
        <strain evidence="3 4">NPDC019275</strain>
    </source>
</reference>
<evidence type="ECO:0000256" key="1">
    <source>
        <dbReference type="SAM" id="MobiDB-lite"/>
    </source>
</evidence>
<organism evidence="3 4">
    <name type="scientific">Nocardia xishanensis</name>
    <dbReference type="NCBI Taxonomy" id="238964"/>
    <lineage>
        <taxon>Bacteria</taxon>
        <taxon>Bacillati</taxon>
        <taxon>Actinomycetota</taxon>
        <taxon>Actinomycetes</taxon>
        <taxon>Mycobacteriales</taxon>
        <taxon>Nocardiaceae</taxon>
        <taxon>Nocardia</taxon>
    </lineage>
</organism>
<name>A0ABW7X1X2_9NOCA</name>
<feature type="region of interest" description="Disordered" evidence="1">
    <location>
        <begin position="1"/>
        <end position="40"/>
    </location>
</feature>
<keyword evidence="2" id="KW-1133">Transmembrane helix</keyword>
<feature type="region of interest" description="Disordered" evidence="1">
    <location>
        <begin position="171"/>
        <end position="191"/>
    </location>
</feature>
<accession>A0ABW7X1X2</accession>
<keyword evidence="2" id="KW-0472">Membrane</keyword>
<evidence type="ECO:0000313" key="4">
    <source>
        <dbReference type="Proteomes" id="UP001611415"/>
    </source>
</evidence>
<evidence type="ECO:0008006" key="5">
    <source>
        <dbReference type="Google" id="ProtNLM"/>
    </source>
</evidence>
<keyword evidence="4" id="KW-1185">Reference proteome</keyword>
<proteinExistence type="predicted"/>
<protein>
    <recommendedName>
        <fullName evidence="5">Integral membrane protein</fullName>
    </recommendedName>
</protein>
<evidence type="ECO:0000256" key="2">
    <source>
        <dbReference type="SAM" id="Phobius"/>
    </source>
</evidence>
<gene>
    <name evidence="3" type="ORF">ACH49W_17065</name>
</gene>
<dbReference type="RefSeq" id="WP_357404109.1">
    <property type="nucleotide sequence ID" value="NZ_JBEYCD010000005.1"/>
</dbReference>
<evidence type="ECO:0000313" key="3">
    <source>
        <dbReference type="EMBL" id="MFI2475090.1"/>
    </source>
</evidence>
<dbReference type="Proteomes" id="UP001611415">
    <property type="component" value="Unassembled WGS sequence"/>
</dbReference>
<feature type="transmembrane region" description="Helical" evidence="2">
    <location>
        <begin position="77"/>
        <end position="99"/>
    </location>
</feature>
<dbReference type="EMBL" id="JBIRYO010000009">
    <property type="protein sequence ID" value="MFI2475090.1"/>
    <property type="molecule type" value="Genomic_DNA"/>
</dbReference>
<comment type="caution">
    <text evidence="3">The sequence shown here is derived from an EMBL/GenBank/DDBJ whole genome shotgun (WGS) entry which is preliminary data.</text>
</comment>
<feature type="transmembrane region" description="Helical" evidence="2">
    <location>
        <begin position="50"/>
        <end position="71"/>
    </location>
</feature>
<sequence>MNPQQSQPHPHFGQPHPYGAPPPGVPAPMPSMPAYGPPSRPASGGAMERVAGGLLLVTALLVIVFRVANAFSSSSRFLWSDIVLVLMILLAIVTGICALAGMGARYPVLRALAAVAAGMLLSGMVEAVLSAAQFEFLFEDTFWLSIPCALAAFAATLATVVAAAVGRTATTPGGPGGQGTHQYPPQNQPPR</sequence>
<feature type="transmembrane region" description="Helical" evidence="2">
    <location>
        <begin position="111"/>
        <end position="132"/>
    </location>
</feature>
<keyword evidence="2" id="KW-0812">Transmembrane</keyword>
<feature type="compositionally biased region" description="Pro residues" evidence="1">
    <location>
        <begin position="18"/>
        <end position="40"/>
    </location>
</feature>